<gene>
    <name evidence="1" type="ORF">RPERSI_LOCUS21854</name>
</gene>
<dbReference type="Proteomes" id="UP000789920">
    <property type="component" value="Unassembled WGS sequence"/>
</dbReference>
<reference evidence="1" key="1">
    <citation type="submission" date="2021-06" db="EMBL/GenBank/DDBJ databases">
        <authorList>
            <person name="Kallberg Y."/>
            <person name="Tangrot J."/>
            <person name="Rosling A."/>
        </authorList>
    </citation>
    <scope>NUCLEOTIDE SEQUENCE</scope>
    <source>
        <strain evidence="1">MA461A</strain>
    </source>
</reference>
<feature type="non-terminal residue" evidence="1">
    <location>
        <position position="114"/>
    </location>
</feature>
<keyword evidence="2" id="KW-1185">Reference proteome</keyword>
<protein>
    <submittedName>
        <fullName evidence="1">15974_t:CDS:1</fullName>
    </submittedName>
</protein>
<accession>A0ACA9RR62</accession>
<organism evidence="1 2">
    <name type="scientific">Racocetra persica</name>
    <dbReference type="NCBI Taxonomy" id="160502"/>
    <lineage>
        <taxon>Eukaryota</taxon>
        <taxon>Fungi</taxon>
        <taxon>Fungi incertae sedis</taxon>
        <taxon>Mucoromycota</taxon>
        <taxon>Glomeromycotina</taxon>
        <taxon>Glomeromycetes</taxon>
        <taxon>Diversisporales</taxon>
        <taxon>Gigasporaceae</taxon>
        <taxon>Racocetra</taxon>
    </lineage>
</organism>
<dbReference type="EMBL" id="CAJVQC010065000">
    <property type="protein sequence ID" value="CAG8805069.1"/>
    <property type="molecule type" value="Genomic_DNA"/>
</dbReference>
<proteinExistence type="predicted"/>
<comment type="caution">
    <text evidence="1">The sequence shown here is derived from an EMBL/GenBank/DDBJ whole genome shotgun (WGS) entry which is preliminary data.</text>
</comment>
<feature type="non-terminal residue" evidence="1">
    <location>
        <position position="1"/>
    </location>
</feature>
<evidence type="ECO:0000313" key="1">
    <source>
        <dbReference type="EMBL" id="CAG8805069.1"/>
    </source>
</evidence>
<sequence>KTKQMMTNANCDSLDLSSNLPVLMSNYHHSNLTPLDEILLWLENVKNLKLGFNQTHKNMFNKRSFSQEDESGALYYSERPSFSMCNQNTTGVCFSSLMKLICEKSRLPLGQILD</sequence>
<name>A0ACA9RR62_9GLOM</name>
<evidence type="ECO:0000313" key="2">
    <source>
        <dbReference type="Proteomes" id="UP000789920"/>
    </source>
</evidence>